<proteinExistence type="predicted"/>
<keyword evidence="1" id="KW-0732">Signal</keyword>
<dbReference type="GO" id="GO:0043190">
    <property type="term" value="C:ATP-binding cassette (ABC) transporter complex"/>
    <property type="evidence" value="ECO:0007669"/>
    <property type="project" value="InterPro"/>
</dbReference>
<sequence length="631" mass="74065">MKKITLILLTLVLFGCGGGNNSSSASTNVKFDLIPKDTTTTAEEGGYGFDQIAQSMGFETYTFKDSDYEYYGSPEAKKGGNLKFTSSRFPATFRVLGQHYNYTENFYVIMDLCYESLLGSHPVTLEDTPGLASHWKLSEDKMEFWFRINPDARWSDGQEVTAEDVVASHDIRMDETILMPSTQVVYGKIERPEIISKYIVKVKSKTLNWRNMLYFGGMVILPEHYLKDLDGTAYLEEYNFKLLPGSGPYTIKGEDIFNQESYTLTKRDDWWARDARENRYMYNFDRIAIYVVKDNPALQYEKMKKGESDIFEIRKPSMWVDETNFEAVNKGWIQKRRVHSNKPAGTWGYAFNMRKWPFDDKRVRYAFSYLYDRRKFNQEILYNEYMLQNSLYSGSEYENPNNNKFEFNPAEAIRLLKEAGYVNRNERGYLIHQKTGKELSFTVEVNKSVEYRITPMQQILKEYGLDMQIKFVDSTTRWKNLMDRNFTIDFQAWGGLVYPNPETSLKSSLADMKNNNNITGFKSERVDELLPLYDTEFDQNERVKIIQEIDGIYSEEHPAAWGLSREPPVRLLFWNKFGYPDYMLTKYGGRFYDVLQHWWFIEEKNSSLQKAKNDNQALPVSDIEHTFWKDF</sequence>
<dbReference type="Pfam" id="PF00496">
    <property type="entry name" value="SBP_bac_5"/>
    <property type="match status" value="1"/>
</dbReference>
<dbReference type="InterPro" id="IPR030678">
    <property type="entry name" value="Peptide/Ni-bd"/>
</dbReference>
<gene>
    <name evidence="3" type="ORF">METZ01_LOCUS89001</name>
</gene>
<dbReference type="GO" id="GO:1904680">
    <property type="term" value="F:peptide transmembrane transporter activity"/>
    <property type="evidence" value="ECO:0007669"/>
    <property type="project" value="TreeGrafter"/>
</dbReference>
<evidence type="ECO:0000259" key="2">
    <source>
        <dbReference type="Pfam" id="PF00496"/>
    </source>
</evidence>
<feature type="domain" description="Solute-binding protein family 5" evidence="2">
    <location>
        <begin position="128"/>
        <end position="511"/>
    </location>
</feature>
<dbReference type="Gene3D" id="3.40.190.10">
    <property type="entry name" value="Periplasmic binding protein-like II"/>
    <property type="match status" value="1"/>
</dbReference>
<dbReference type="Gene3D" id="3.10.105.10">
    <property type="entry name" value="Dipeptide-binding Protein, Domain 3"/>
    <property type="match status" value="1"/>
</dbReference>
<dbReference type="SUPFAM" id="SSF53850">
    <property type="entry name" value="Periplasmic binding protein-like II"/>
    <property type="match status" value="1"/>
</dbReference>
<evidence type="ECO:0000313" key="3">
    <source>
        <dbReference type="EMBL" id="SVA36147.1"/>
    </source>
</evidence>
<dbReference type="PROSITE" id="PS51257">
    <property type="entry name" value="PROKAR_LIPOPROTEIN"/>
    <property type="match status" value="1"/>
</dbReference>
<accession>A0A381V8Y7</accession>
<dbReference type="EMBL" id="UINC01008025">
    <property type="protein sequence ID" value="SVA36147.1"/>
    <property type="molecule type" value="Genomic_DNA"/>
</dbReference>
<organism evidence="3">
    <name type="scientific">marine metagenome</name>
    <dbReference type="NCBI Taxonomy" id="408172"/>
    <lineage>
        <taxon>unclassified sequences</taxon>
        <taxon>metagenomes</taxon>
        <taxon>ecological metagenomes</taxon>
    </lineage>
</organism>
<dbReference type="PANTHER" id="PTHR30290">
    <property type="entry name" value="PERIPLASMIC BINDING COMPONENT OF ABC TRANSPORTER"/>
    <property type="match status" value="1"/>
</dbReference>
<dbReference type="InterPro" id="IPR039424">
    <property type="entry name" value="SBP_5"/>
</dbReference>
<protein>
    <recommendedName>
        <fullName evidence="2">Solute-binding protein family 5 domain-containing protein</fullName>
    </recommendedName>
</protein>
<name>A0A381V8Y7_9ZZZZ</name>
<dbReference type="GO" id="GO:0030288">
    <property type="term" value="C:outer membrane-bounded periplasmic space"/>
    <property type="evidence" value="ECO:0007669"/>
    <property type="project" value="TreeGrafter"/>
</dbReference>
<dbReference type="Gene3D" id="3.90.76.10">
    <property type="entry name" value="Dipeptide-binding Protein, Domain 1"/>
    <property type="match status" value="1"/>
</dbReference>
<dbReference type="GO" id="GO:0042884">
    <property type="term" value="P:microcin transport"/>
    <property type="evidence" value="ECO:0007669"/>
    <property type="project" value="TreeGrafter"/>
</dbReference>
<evidence type="ECO:0000256" key="1">
    <source>
        <dbReference type="ARBA" id="ARBA00022729"/>
    </source>
</evidence>
<dbReference type="InterPro" id="IPR000914">
    <property type="entry name" value="SBP_5_dom"/>
</dbReference>
<dbReference type="GO" id="GO:0015833">
    <property type="term" value="P:peptide transport"/>
    <property type="evidence" value="ECO:0007669"/>
    <property type="project" value="TreeGrafter"/>
</dbReference>
<dbReference type="AlphaFoldDB" id="A0A381V8Y7"/>
<dbReference type="PIRSF" id="PIRSF002741">
    <property type="entry name" value="MppA"/>
    <property type="match status" value="1"/>
</dbReference>
<dbReference type="PANTHER" id="PTHR30290:SF64">
    <property type="entry name" value="ABC TRANSPORTER PERIPLASMIC BINDING PROTEIN"/>
    <property type="match status" value="1"/>
</dbReference>
<reference evidence="3" key="1">
    <citation type="submission" date="2018-05" db="EMBL/GenBank/DDBJ databases">
        <authorList>
            <person name="Lanie J.A."/>
            <person name="Ng W.-L."/>
            <person name="Kazmierczak K.M."/>
            <person name="Andrzejewski T.M."/>
            <person name="Davidsen T.M."/>
            <person name="Wayne K.J."/>
            <person name="Tettelin H."/>
            <person name="Glass J.I."/>
            <person name="Rusch D."/>
            <person name="Podicherti R."/>
            <person name="Tsui H.-C.T."/>
            <person name="Winkler M.E."/>
        </authorList>
    </citation>
    <scope>NUCLEOTIDE SEQUENCE</scope>
</reference>